<dbReference type="GeneID" id="42307184"/>
<dbReference type="Pfam" id="PF26354">
    <property type="entry name" value="DMF_alpha"/>
    <property type="match status" value="1"/>
</dbReference>
<dbReference type="PATRIC" id="fig|47500.8.peg.5131"/>
<dbReference type="RefSeq" id="WP_043069104.1">
    <property type="nucleotide sequence ID" value="NZ_BJOA01000188.1"/>
</dbReference>
<dbReference type="EMBL" id="LGUG01000004">
    <property type="protein sequence ID" value="KON97188.1"/>
    <property type="molecule type" value="Genomic_DNA"/>
</dbReference>
<dbReference type="EMBL" id="FNED01000043">
    <property type="protein sequence ID" value="SDK20029.1"/>
    <property type="molecule type" value="Genomic_DNA"/>
</dbReference>
<proteinExistence type="predicted"/>
<dbReference type="OrthoDB" id="4546553at2"/>
<evidence type="ECO:0000259" key="1">
    <source>
        <dbReference type="Pfam" id="PF26354"/>
    </source>
</evidence>
<dbReference type="STRING" id="47500.AF333_18690"/>
<evidence type="ECO:0000313" key="5">
    <source>
        <dbReference type="Proteomes" id="UP000182836"/>
    </source>
</evidence>
<evidence type="ECO:0000313" key="4">
    <source>
        <dbReference type="Proteomes" id="UP000037269"/>
    </source>
</evidence>
<feature type="domain" description="N,N-dimethylformamidase alpha subunit" evidence="1">
    <location>
        <begin position="10"/>
        <end position="116"/>
    </location>
</feature>
<evidence type="ECO:0000313" key="2">
    <source>
        <dbReference type="EMBL" id="KON97188.1"/>
    </source>
</evidence>
<dbReference type="Proteomes" id="UP000037269">
    <property type="component" value="Unassembled WGS sequence"/>
</dbReference>
<dbReference type="InterPro" id="IPR058713">
    <property type="entry name" value="DMF_alpha_dom"/>
</dbReference>
<reference evidence="2 4" key="1">
    <citation type="submission" date="2015-07" db="EMBL/GenBank/DDBJ databases">
        <title>Fjat-14205 dsm 2895.</title>
        <authorList>
            <person name="Liu B."/>
            <person name="Wang J."/>
            <person name="Zhu Y."/>
            <person name="Liu G."/>
            <person name="Chen Q."/>
            <person name="Chen Z."/>
            <person name="Lan J."/>
            <person name="Che J."/>
            <person name="Ge C."/>
            <person name="Shi H."/>
            <person name="Pan Z."/>
            <person name="Liu X."/>
        </authorList>
    </citation>
    <scope>NUCLEOTIDE SEQUENCE [LARGE SCALE GENOMIC DNA]</scope>
    <source>
        <strain evidence="2 4">DSM 2895</strain>
    </source>
</reference>
<organism evidence="2 4">
    <name type="scientific">Aneurinibacillus migulanus</name>
    <name type="common">Bacillus migulanus</name>
    <dbReference type="NCBI Taxonomy" id="47500"/>
    <lineage>
        <taxon>Bacteria</taxon>
        <taxon>Bacillati</taxon>
        <taxon>Bacillota</taxon>
        <taxon>Bacilli</taxon>
        <taxon>Bacillales</taxon>
        <taxon>Paenibacillaceae</taxon>
        <taxon>Aneurinibacillus group</taxon>
        <taxon>Aneurinibacillus</taxon>
    </lineage>
</organism>
<reference evidence="3 5" key="2">
    <citation type="submission" date="2016-10" db="EMBL/GenBank/DDBJ databases">
        <authorList>
            <person name="de Groot N.N."/>
        </authorList>
    </citation>
    <scope>NUCLEOTIDE SEQUENCE [LARGE SCALE GENOMIC DNA]</scope>
    <source>
        <strain evidence="3 5">DSM 2895</strain>
    </source>
</reference>
<accession>A0A0D1XRP2</accession>
<name>A0A0D1XRP2_ANEMI</name>
<gene>
    <name evidence="2" type="ORF">AF333_18690</name>
    <name evidence="3" type="ORF">SAMN04487909_14315</name>
</gene>
<protein>
    <submittedName>
        <fullName evidence="3">Branched-chain amino acid transport system permease protein</fullName>
    </submittedName>
</protein>
<evidence type="ECO:0000313" key="3">
    <source>
        <dbReference type="EMBL" id="SDK20029.1"/>
    </source>
</evidence>
<dbReference type="AlphaFoldDB" id="A0A0D1XRP2"/>
<dbReference type="Proteomes" id="UP000182836">
    <property type="component" value="Unassembled WGS sequence"/>
</dbReference>
<keyword evidence="4" id="KW-1185">Reference proteome</keyword>
<sequence length="119" mass="13991">MTEKTKDSAVYLDIDKRIFETVIKPLITKELIEEHRMNPIGKHSENLGLVLRYFRRHHEQLEGKDVIICTKPEEEWHLGEYPGERGKRPTIFLDESFDSVEAAEHGLFLKRLKKYGVEV</sequence>